<evidence type="ECO:0000259" key="8">
    <source>
        <dbReference type="Pfam" id="PF04239"/>
    </source>
</evidence>
<evidence type="ECO:0000256" key="4">
    <source>
        <dbReference type="ARBA" id="ARBA00022692"/>
    </source>
</evidence>
<comment type="subcellular location">
    <subcellularLocation>
        <location evidence="1">Cell membrane</location>
        <topology evidence="1">Multi-pass membrane protein</topology>
    </subcellularLocation>
</comment>
<keyword evidence="6 7" id="KW-0472">Membrane</keyword>
<dbReference type="Pfam" id="PF04239">
    <property type="entry name" value="DUF421"/>
    <property type="match status" value="1"/>
</dbReference>
<feature type="transmembrane region" description="Helical" evidence="7">
    <location>
        <begin position="14"/>
        <end position="34"/>
    </location>
</feature>
<sequence>MMDMIIDDLGIELWRIPVVVISAIGIYLGFMLLVKIFGSRVLSSMTASDAVVVIMFGAVGGRVILGHPPTLATGLIGLLSLMLLEASFGSFRRFTGWGRQLDRQPVLVVAHGHMLRDQMRHSHVSRTDVFSAMRRAGIGSLEQIQAMVLEPTGTMSVIREGQLLQVEAFRGLRGCEELGLEQSDASES</sequence>
<dbReference type="GO" id="GO:0005886">
    <property type="term" value="C:plasma membrane"/>
    <property type="evidence" value="ECO:0007669"/>
    <property type="project" value="UniProtKB-SubCell"/>
</dbReference>
<evidence type="ECO:0000256" key="5">
    <source>
        <dbReference type="ARBA" id="ARBA00022989"/>
    </source>
</evidence>
<reference evidence="9 10" key="1">
    <citation type="submission" date="2018-02" db="EMBL/GenBank/DDBJ databases">
        <title>Corynebacterium alimpuense sp. nov., a marine obligate actinomycete isolated from sediments of Valparaiso bay, Chile.</title>
        <authorList>
            <person name="Claverias F."/>
            <person name="Gonzales-Siles L."/>
            <person name="Salva-Serra F."/>
            <person name="Inganaes E."/>
            <person name="Molin K."/>
            <person name="Cumsille A."/>
            <person name="Undabarrena A."/>
            <person name="Couve E."/>
            <person name="Moore E.R.B."/>
            <person name="Gomila M."/>
            <person name="Camara B."/>
        </authorList>
    </citation>
    <scope>NUCLEOTIDE SEQUENCE [LARGE SCALE GENOMIC DNA]</scope>
    <source>
        <strain evidence="9 10">CCUG 69366</strain>
    </source>
</reference>
<keyword evidence="4 7" id="KW-0812">Transmembrane</keyword>
<dbReference type="PANTHER" id="PTHR34582:SF6">
    <property type="entry name" value="UPF0702 TRANSMEMBRANE PROTEIN YCAP"/>
    <property type="match status" value="1"/>
</dbReference>
<comment type="similarity">
    <text evidence="2">Belongs to the UPF0702 family.</text>
</comment>
<comment type="caution">
    <text evidence="9">The sequence shown here is derived from an EMBL/GenBank/DDBJ whole genome shotgun (WGS) entry which is preliminary data.</text>
</comment>
<dbReference type="InterPro" id="IPR007353">
    <property type="entry name" value="DUF421"/>
</dbReference>
<protein>
    <submittedName>
        <fullName evidence="9">DUF421 domain-containing protein</fullName>
    </submittedName>
</protein>
<name>A0A3M8K7Y2_9CORY</name>
<evidence type="ECO:0000313" key="9">
    <source>
        <dbReference type="EMBL" id="RNE49256.1"/>
    </source>
</evidence>
<keyword evidence="3" id="KW-1003">Cell membrane</keyword>
<keyword evidence="5 7" id="KW-1133">Transmembrane helix</keyword>
<dbReference type="OrthoDB" id="3266405at2"/>
<dbReference type="Gene3D" id="3.30.240.20">
    <property type="entry name" value="bsu07140 like domains"/>
    <property type="match status" value="1"/>
</dbReference>
<accession>A0A3M8K7Y2</accession>
<proteinExistence type="inferred from homology"/>
<dbReference type="InterPro" id="IPR023090">
    <property type="entry name" value="UPF0702_alpha/beta_dom_sf"/>
</dbReference>
<gene>
    <name evidence="9" type="ORF">C5L39_02450</name>
</gene>
<feature type="transmembrane region" description="Helical" evidence="7">
    <location>
        <begin position="46"/>
        <end position="65"/>
    </location>
</feature>
<feature type="transmembrane region" description="Helical" evidence="7">
    <location>
        <begin position="71"/>
        <end position="91"/>
    </location>
</feature>
<evidence type="ECO:0000256" key="3">
    <source>
        <dbReference type="ARBA" id="ARBA00022475"/>
    </source>
</evidence>
<dbReference type="AlphaFoldDB" id="A0A3M8K7Y2"/>
<organism evidence="9 10">
    <name type="scientific">Corynebacterium alimapuense</name>
    <dbReference type="NCBI Taxonomy" id="1576874"/>
    <lineage>
        <taxon>Bacteria</taxon>
        <taxon>Bacillati</taxon>
        <taxon>Actinomycetota</taxon>
        <taxon>Actinomycetes</taxon>
        <taxon>Mycobacteriales</taxon>
        <taxon>Corynebacteriaceae</taxon>
        <taxon>Corynebacterium</taxon>
    </lineage>
</organism>
<evidence type="ECO:0000256" key="6">
    <source>
        <dbReference type="ARBA" id="ARBA00023136"/>
    </source>
</evidence>
<feature type="domain" description="YetF C-terminal" evidence="8">
    <location>
        <begin position="99"/>
        <end position="162"/>
    </location>
</feature>
<dbReference type="Proteomes" id="UP000266975">
    <property type="component" value="Unassembled WGS sequence"/>
</dbReference>
<evidence type="ECO:0000256" key="2">
    <source>
        <dbReference type="ARBA" id="ARBA00006448"/>
    </source>
</evidence>
<evidence type="ECO:0000313" key="10">
    <source>
        <dbReference type="Proteomes" id="UP000266975"/>
    </source>
</evidence>
<dbReference type="EMBL" id="PTJO01000003">
    <property type="protein sequence ID" value="RNE49256.1"/>
    <property type="molecule type" value="Genomic_DNA"/>
</dbReference>
<evidence type="ECO:0000256" key="1">
    <source>
        <dbReference type="ARBA" id="ARBA00004651"/>
    </source>
</evidence>
<evidence type="ECO:0000256" key="7">
    <source>
        <dbReference type="SAM" id="Phobius"/>
    </source>
</evidence>
<dbReference type="PANTHER" id="PTHR34582">
    <property type="entry name" value="UPF0702 TRANSMEMBRANE PROTEIN YCAP"/>
    <property type="match status" value="1"/>
</dbReference>
<keyword evidence="10" id="KW-1185">Reference proteome</keyword>